<name>A0ABV6BDA3_9GAMM</name>
<evidence type="ECO:0000256" key="4">
    <source>
        <dbReference type="ARBA" id="ARBA00022764"/>
    </source>
</evidence>
<evidence type="ECO:0000313" key="11">
    <source>
        <dbReference type="Proteomes" id="UP001589813"/>
    </source>
</evidence>
<dbReference type="Pfam" id="PF10411">
    <property type="entry name" value="DsbC_N"/>
    <property type="match status" value="1"/>
</dbReference>
<evidence type="ECO:0000256" key="2">
    <source>
        <dbReference type="ARBA" id="ARBA00009813"/>
    </source>
</evidence>
<dbReference type="Gene3D" id="3.10.450.70">
    <property type="entry name" value="Disulphide bond isomerase, DsbC/G, N-terminal"/>
    <property type="match status" value="1"/>
</dbReference>
<sequence>MKKIIAALCLALPVAPIVAATTAVPAALQADQQLQQRMAELGLKPTSVANAPVPGLLQVFTDRGLFFASSDGQYLIQGEVFDLKNKVHVNEEVMKPMRLAGVNKMTPSAIEFKAKNEKFVVTVFTDTDCGYCRKLHSEMQDYLDAGISIHYLAYPRGGENSQTFSTLESIWCSKDKQGAMTKAKGGSDVSVAKCDNNVAAQYHLGQSFGINGTPAMVLPDGSLIPGYQPAAALAAALTQLAKR</sequence>
<feature type="domain" description="Thioredoxin-like fold" evidence="9">
    <location>
        <begin position="114"/>
        <end position="237"/>
    </location>
</feature>
<dbReference type="EMBL" id="JBHLXP010000003">
    <property type="protein sequence ID" value="MFC0048851.1"/>
    <property type="molecule type" value="Genomic_DNA"/>
</dbReference>
<dbReference type="NCBIfam" id="NF008129">
    <property type="entry name" value="PRK10877.1"/>
    <property type="match status" value="1"/>
</dbReference>
<reference evidence="10 11" key="1">
    <citation type="submission" date="2024-09" db="EMBL/GenBank/DDBJ databases">
        <authorList>
            <person name="Sun Q."/>
            <person name="Mori K."/>
        </authorList>
    </citation>
    <scope>NUCLEOTIDE SEQUENCE [LARGE SCALE GENOMIC DNA]</scope>
    <source>
        <strain evidence="10 11">KCTC 23315</strain>
    </source>
</reference>
<protein>
    <recommendedName>
        <fullName evidence="7">Thiol:disulfide interchange protein</fullName>
    </recommendedName>
</protein>
<comment type="subcellular location">
    <subcellularLocation>
        <location evidence="1 7">Periplasm</location>
    </subcellularLocation>
</comment>
<dbReference type="PANTHER" id="PTHR35272:SF3">
    <property type="entry name" value="THIOL:DISULFIDE INTERCHANGE PROTEIN DSBC"/>
    <property type="match status" value="1"/>
</dbReference>
<evidence type="ECO:0000256" key="1">
    <source>
        <dbReference type="ARBA" id="ARBA00004418"/>
    </source>
</evidence>
<keyword evidence="6 7" id="KW-0676">Redox-active center</keyword>
<dbReference type="InterPro" id="IPR036249">
    <property type="entry name" value="Thioredoxin-like_sf"/>
</dbReference>
<dbReference type="InterPro" id="IPR033954">
    <property type="entry name" value="DiS-bond_Isoase_DsbC/G"/>
</dbReference>
<dbReference type="InterPro" id="IPR012336">
    <property type="entry name" value="Thioredoxin-like_fold"/>
</dbReference>
<proteinExistence type="inferred from homology"/>
<dbReference type="InterPro" id="IPR051470">
    <property type="entry name" value="Thiol:disulfide_interchange"/>
</dbReference>
<keyword evidence="3 7" id="KW-0732">Signal</keyword>
<dbReference type="SUPFAM" id="SSF54423">
    <property type="entry name" value="DsbC/DsbG N-terminal domain-like"/>
    <property type="match status" value="1"/>
</dbReference>
<evidence type="ECO:0000256" key="7">
    <source>
        <dbReference type="RuleBase" id="RU364038"/>
    </source>
</evidence>
<accession>A0ABV6BDA3</accession>
<evidence type="ECO:0000259" key="8">
    <source>
        <dbReference type="Pfam" id="PF10411"/>
    </source>
</evidence>
<comment type="caution">
    <text evidence="10">The sequence shown here is derived from an EMBL/GenBank/DDBJ whole genome shotgun (WGS) entry which is preliminary data.</text>
</comment>
<keyword evidence="5" id="KW-1015">Disulfide bond</keyword>
<dbReference type="Gene3D" id="3.40.30.10">
    <property type="entry name" value="Glutaredoxin"/>
    <property type="match status" value="1"/>
</dbReference>
<evidence type="ECO:0000256" key="3">
    <source>
        <dbReference type="ARBA" id="ARBA00022729"/>
    </source>
</evidence>
<keyword evidence="11" id="KW-1185">Reference proteome</keyword>
<comment type="function">
    <text evidence="7">Required for disulfide bond formation in some periplasmic proteins. Acts by transferring its disulfide bond to other proteins and is reduced in the process.</text>
</comment>
<dbReference type="SUPFAM" id="SSF52833">
    <property type="entry name" value="Thioredoxin-like"/>
    <property type="match status" value="1"/>
</dbReference>
<feature type="chain" id="PRO_5045002013" description="Thiol:disulfide interchange protein" evidence="7">
    <location>
        <begin position="20"/>
        <end position="243"/>
    </location>
</feature>
<evidence type="ECO:0000259" key="9">
    <source>
        <dbReference type="Pfam" id="PF13098"/>
    </source>
</evidence>
<evidence type="ECO:0000313" key="10">
    <source>
        <dbReference type="EMBL" id="MFC0048851.1"/>
    </source>
</evidence>
<organism evidence="10 11">
    <name type="scientific">Rheinheimera tilapiae</name>
    <dbReference type="NCBI Taxonomy" id="875043"/>
    <lineage>
        <taxon>Bacteria</taxon>
        <taxon>Pseudomonadati</taxon>
        <taxon>Pseudomonadota</taxon>
        <taxon>Gammaproteobacteria</taxon>
        <taxon>Chromatiales</taxon>
        <taxon>Chromatiaceae</taxon>
        <taxon>Rheinheimera</taxon>
    </lineage>
</organism>
<dbReference type="RefSeq" id="WP_377243656.1">
    <property type="nucleotide sequence ID" value="NZ_JBHLXP010000003.1"/>
</dbReference>
<dbReference type="InterPro" id="IPR009094">
    <property type="entry name" value="DiS-bond_isomerase_DsbC/G_N_sf"/>
</dbReference>
<comment type="similarity">
    <text evidence="2 7">Belongs to the thioredoxin family. DsbC subfamily.</text>
</comment>
<gene>
    <name evidence="10" type="primary">dsbC</name>
    <name evidence="10" type="ORF">ACFFJP_11210</name>
</gene>
<dbReference type="PANTHER" id="PTHR35272">
    <property type="entry name" value="THIOL:DISULFIDE INTERCHANGE PROTEIN DSBC-RELATED"/>
    <property type="match status" value="1"/>
</dbReference>
<evidence type="ECO:0000256" key="6">
    <source>
        <dbReference type="ARBA" id="ARBA00023284"/>
    </source>
</evidence>
<dbReference type="Pfam" id="PF13098">
    <property type="entry name" value="Thioredoxin_2"/>
    <property type="match status" value="1"/>
</dbReference>
<dbReference type="Proteomes" id="UP001589813">
    <property type="component" value="Unassembled WGS sequence"/>
</dbReference>
<feature type="signal peptide" evidence="7">
    <location>
        <begin position="1"/>
        <end position="19"/>
    </location>
</feature>
<keyword evidence="10" id="KW-0413">Isomerase</keyword>
<dbReference type="GO" id="GO:0003756">
    <property type="term" value="F:protein disulfide isomerase activity"/>
    <property type="evidence" value="ECO:0007669"/>
    <property type="project" value="UniProtKB-EC"/>
</dbReference>
<dbReference type="CDD" id="cd03020">
    <property type="entry name" value="DsbA_DsbC_DsbG"/>
    <property type="match status" value="1"/>
</dbReference>
<evidence type="ECO:0000256" key="5">
    <source>
        <dbReference type="ARBA" id="ARBA00023157"/>
    </source>
</evidence>
<keyword evidence="4 7" id="KW-0574">Periplasm</keyword>
<feature type="domain" description="Disulphide bond isomerase DsbC/G N-terminal" evidence="8">
    <location>
        <begin position="26"/>
        <end position="87"/>
    </location>
</feature>
<dbReference type="InterPro" id="IPR018950">
    <property type="entry name" value="DiS-bond_isomerase_DsbC/G_N"/>
</dbReference>